<proteinExistence type="predicted"/>
<dbReference type="RefSeq" id="WP_160846056.1">
    <property type="nucleotide sequence ID" value="NZ_WVHT01000010.1"/>
</dbReference>
<organism evidence="1 2">
    <name type="scientific">Hufsiella arboris</name>
    <dbReference type="NCBI Taxonomy" id="2695275"/>
    <lineage>
        <taxon>Bacteria</taxon>
        <taxon>Pseudomonadati</taxon>
        <taxon>Bacteroidota</taxon>
        <taxon>Sphingobacteriia</taxon>
        <taxon>Sphingobacteriales</taxon>
        <taxon>Sphingobacteriaceae</taxon>
        <taxon>Hufsiella</taxon>
    </lineage>
</organism>
<gene>
    <name evidence="1" type="ORF">GS399_18050</name>
</gene>
<dbReference type="EMBL" id="WVHT01000010">
    <property type="protein sequence ID" value="MXV52880.1"/>
    <property type="molecule type" value="Genomic_DNA"/>
</dbReference>
<sequence>MRKYIFFVILILPVLAFRCYSQTIDDKPALKSQTTGAEKIYIHYNQNFYQAADTIWFKAYLFDNSGRSRQSKSFYLELLNESGQAIARVTAPIFESTASGSVVIPDSLPGKIYCRAYTASILRNSPDFVYLKPINVISRKPTADKEAPGRSLIRFFPEGGDMVAGLPSIVAFKIANPNGLPVDGHGTIISGTDSVAAKFSTTHDGMGIFALTPKDGETYKASWYDKAGFRYETALPLVKPAGIVLHVNDIDKGKKFFLFRSEKQEGSDNHFMLVATLNGSVVYKADADLTNDLAINGVVPTQNLPTGILTITVLDRSSKPVAERITFVNNDNYKSDVTINSQPINTRKRALNALSITTTDSVRTNLSVSIVDAGQDKYHPLQDNIVSGLLLTGDLRGKIVNPYYYFVNRSDSVTKNLDLLMLTHGWRKYDRFANPDKSNSLIEDDFLDVTGNITSAKKPLADQTLSMIISTPDSNSTFVPVQLKNGKFQKSGLIFYGDASFFFKPDRKFTPPDKIQATLTNGLITGYNQPDFNNAVANSIYAPSRFPKIDSIRLTEDKTRRKTGSMLKEVKVTAKAPTLIEKLDKEYAAGLPDAGVSTSFIISQDPQRINYLSALEYVRGKMPGIKIINGSISWRQYGVRIFLDNFQSSFSDVSSIPISDFEYVKIYPPPFGSFFSPGGSVEGGAIAFYTKRGKGYDFDSGNKKPDAILQGYTPAKEFFSPDYATAVDLKTVDNRTTLYWNPNIILDKNSRTFDVHFYNNDSAREFRLVLEGINNDGKLVHIEKLY</sequence>
<keyword evidence="2" id="KW-1185">Reference proteome</keyword>
<comment type="caution">
    <text evidence="1">The sequence shown here is derived from an EMBL/GenBank/DDBJ whole genome shotgun (WGS) entry which is preliminary data.</text>
</comment>
<dbReference type="SUPFAM" id="SSF56935">
    <property type="entry name" value="Porins"/>
    <property type="match status" value="1"/>
</dbReference>
<evidence type="ECO:0000313" key="2">
    <source>
        <dbReference type="Proteomes" id="UP000466586"/>
    </source>
</evidence>
<reference evidence="1 2" key="1">
    <citation type="submission" date="2019-11" db="EMBL/GenBank/DDBJ databases">
        <title>Pedobacter sp. HMF7647 Genome sequencing and assembly.</title>
        <authorList>
            <person name="Kang H."/>
            <person name="Kim H."/>
            <person name="Joh K."/>
        </authorList>
    </citation>
    <scope>NUCLEOTIDE SEQUENCE [LARGE SCALE GENOMIC DNA]</scope>
    <source>
        <strain evidence="1 2">HMF7647</strain>
    </source>
</reference>
<dbReference type="Proteomes" id="UP000466586">
    <property type="component" value="Unassembled WGS sequence"/>
</dbReference>
<evidence type="ECO:0000313" key="1">
    <source>
        <dbReference type="EMBL" id="MXV52880.1"/>
    </source>
</evidence>
<name>A0A7K1YEQ0_9SPHI</name>
<accession>A0A7K1YEQ0</accession>
<protein>
    <submittedName>
        <fullName evidence="1">Uncharacterized protein</fullName>
    </submittedName>
</protein>
<dbReference type="AlphaFoldDB" id="A0A7K1YEQ0"/>